<evidence type="ECO:0000256" key="2">
    <source>
        <dbReference type="ARBA" id="ARBA00010194"/>
    </source>
</evidence>
<evidence type="ECO:0000256" key="6">
    <source>
        <dbReference type="ARBA" id="ARBA00022833"/>
    </source>
</evidence>
<dbReference type="EMBL" id="CANHGI010000001">
    <property type="protein sequence ID" value="CAI5437958.1"/>
    <property type="molecule type" value="Genomic_DNA"/>
</dbReference>
<dbReference type="Pfam" id="PF01530">
    <property type="entry name" value="zf-C2HC"/>
    <property type="match status" value="2"/>
</dbReference>
<evidence type="ECO:0000256" key="3">
    <source>
        <dbReference type="ARBA" id="ARBA00022723"/>
    </source>
</evidence>
<evidence type="ECO:0000256" key="5">
    <source>
        <dbReference type="ARBA" id="ARBA00022771"/>
    </source>
</evidence>
<feature type="compositionally biased region" description="Polar residues" evidence="10">
    <location>
        <begin position="431"/>
        <end position="442"/>
    </location>
</feature>
<gene>
    <name evidence="11" type="ORF">CAMP_LOCUS595</name>
</gene>
<feature type="compositionally biased region" description="Low complexity" evidence="10">
    <location>
        <begin position="198"/>
        <end position="209"/>
    </location>
</feature>
<feature type="compositionally biased region" description="Basic and acidic residues" evidence="10">
    <location>
        <begin position="23"/>
        <end position="32"/>
    </location>
</feature>
<dbReference type="GO" id="GO:0000981">
    <property type="term" value="F:DNA-binding transcription factor activity, RNA polymerase II-specific"/>
    <property type="evidence" value="ECO:0007669"/>
    <property type="project" value="TreeGrafter"/>
</dbReference>
<keyword evidence="7" id="KW-0805">Transcription regulation</keyword>
<dbReference type="PROSITE" id="PS51802">
    <property type="entry name" value="ZF_CCHHC"/>
    <property type="match status" value="2"/>
</dbReference>
<comment type="caution">
    <text evidence="11">The sequence shown here is derived from an EMBL/GenBank/DDBJ whole genome shotgun (WGS) entry which is preliminary data.</text>
</comment>
<feature type="compositionally biased region" description="Low complexity" evidence="10">
    <location>
        <begin position="130"/>
        <end position="149"/>
    </location>
</feature>
<feature type="compositionally biased region" description="Basic and acidic residues" evidence="10">
    <location>
        <begin position="60"/>
        <end position="71"/>
    </location>
</feature>
<evidence type="ECO:0000256" key="7">
    <source>
        <dbReference type="ARBA" id="ARBA00023015"/>
    </source>
</evidence>
<feature type="compositionally biased region" description="Acidic residues" evidence="10">
    <location>
        <begin position="47"/>
        <end position="59"/>
    </location>
</feature>
<organism evidence="11 12">
    <name type="scientific">Caenorhabditis angaria</name>
    <dbReference type="NCBI Taxonomy" id="860376"/>
    <lineage>
        <taxon>Eukaryota</taxon>
        <taxon>Metazoa</taxon>
        <taxon>Ecdysozoa</taxon>
        <taxon>Nematoda</taxon>
        <taxon>Chromadorea</taxon>
        <taxon>Rhabditida</taxon>
        <taxon>Rhabditina</taxon>
        <taxon>Rhabditomorpha</taxon>
        <taxon>Rhabditoidea</taxon>
        <taxon>Rhabditidae</taxon>
        <taxon>Peloderinae</taxon>
        <taxon>Caenorhabditis</taxon>
    </lineage>
</organism>
<evidence type="ECO:0000256" key="4">
    <source>
        <dbReference type="ARBA" id="ARBA00022737"/>
    </source>
</evidence>
<dbReference type="GO" id="GO:0008270">
    <property type="term" value="F:zinc ion binding"/>
    <property type="evidence" value="ECO:0007669"/>
    <property type="project" value="UniProtKB-KW"/>
</dbReference>
<proteinExistence type="inferred from homology"/>
<protein>
    <submittedName>
        <fullName evidence="11">Uncharacterized protein</fullName>
    </submittedName>
</protein>
<sequence>MADVFASYDPKLLMSILTSAAASREKSPKDSNTDGSESPPMPRGEMEEGEEDEENFEQGDFERQEKIVKEVQEEDVEPPVKRRRKPEAKNIVRVSEMTCDSDRIGETFPNNFFNEQLRILTSGVTSNFSATNSNSSNGPSSSDDISTSSQLAAAVASAPLNNSPAETETDISSSSKPHSEIASPSCTPPKSNLSDELSISTTPTISFTPNGSIPSPGTGYSWSIRREGKLACPTPGCDGSGHQTGLYTHHRSLSGCPRRPDKTVIQMLALRQDTVLRCTTPGCSGKGHVNGNRTSHRSLSGCPVAHQEKLARKGLKVTPHRMKTPPKQLHFNHLDSCQSPLDLSAQLGNGAFNAHNLMGLLPPGAMMDALMNLSRNNCGLGGGTACSVKIEQEDRKNENIKMQLAPTLIKQEVMKEEEEENISVDEDIDVATSTSSASTLIQPTPSAPTTSSPPVAESVPIFKMPPFAFSTPTPNPSMLVAPTQNTTPTLQPQPFFNPALLAQFMLAQLQAAQQGF</sequence>
<dbReference type="InterPro" id="IPR002515">
    <property type="entry name" value="Znf_C2H2C"/>
</dbReference>
<keyword evidence="9" id="KW-0539">Nucleus</keyword>
<evidence type="ECO:0000256" key="8">
    <source>
        <dbReference type="ARBA" id="ARBA00023163"/>
    </source>
</evidence>
<keyword evidence="6" id="KW-0862">Zinc</keyword>
<dbReference type="GO" id="GO:0000978">
    <property type="term" value="F:RNA polymerase II cis-regulatory region sequence-specific DNA binding"/>
    <property type="evidence" value="ECO:0007669"/>
    <property type="project" value="TreeGrafter"/>
</dbReference>
<comment type="subcellular location">
    <subcellularLocation>
        <location evidence="1">Nucleus</location>
    </subcellularLocation>
</comment>
<dbReference type="GO" id="GO:0007399">
    <property type="term" value="P:nervous system development"/>
    <property type="evidence" value="ECO:0007669"/>
    <property type="project" value="UniProtKB-KW"/>
</dbReference>
<accession>A0A9P1I5F0</accession>
<feature type="region of interest" description="Disordered" evidence="10">
    <location>
        <begin position="19"/>
        <end position="87"/>
    </location>
</feature>
<comment type="similarity">
    <text evidence="2">Belongs to the MYT1 family.</text>
</comment>
<feature type="compositionally biased region" description="Low complexity" evidence="10">
    <location>
        <begin position="443"/>
        <end position="457"/>
    </location>
</feature>
<keyword evidence="5" id="KW-0863">Zinc-finger</keyword>
<evidence type="ECO:0000256" key="9">
    <source>
        <dbReference type="ARBA" id="ARBA00023242"/>
    </source>
</evidence>
<keyword evidence="8" id="KW-0804">Transcription</keyword>
<evidence type="ECO:0000313" key="12">
    <source>
        <dbReference type="Proteomes" id="UP001152747"/>
    </source>
</evidence>
<reference evidence="11" key="1">
    <citation type="submission" date="2022-11" db="EMBL/GenBank/DDBJ databases">
        <authorList>
            <person name="Kikuchi T."/>
        </authorList>
    </citation>
    <scope>NUCLEOTIDE SEQUENCE</scope>
    <source>
        <strain evidence="11">PS1010</strain>
    </source>
</reference>
<keyword evidence="3" id="KW-0479">Metal-binding</keyword>
<keyword evidence="4" id="KW-0677">Repeat</keyword>
<dbReference type="OrthoDB" id="10069059at2759"/>
<dbReference type="SUPFAM" id="SSF103637">
    <property type="entry name" value="CCHHC domain"/>
    <property type="match status" value="2"/>
</dbReference>
<keyword evidence="12" id="KW-1185">Reference proteome</keyword>
<evidence type="ECO:0000256" key="1">
    <source>
        <dbReference type="ARBA" id="ARBA00004123"/>
    </source>
</evidence>
<dbReference type="GO" id="GO:0005634">
    <property type="term" value="C:nucleus"/>
    <property type="evidence" value="ECO:0007669"/>
    <property type="project" value="UniProtKB-SubCell"/>
</dbReference>
<feature type="region of interest" description="Disordered" evidence="10">
    <location>
        <begin position="130"/>
        <end position="213"/>
    </location>
</feature>
<dbReference type="PANTHER" id="PTHR10816">
    <property type="entry name" value="MYELIN TRANSCRIPTION FACTOR 1-RELATED"/>
    <property type="match status" value="1"/>
</dbReference>
<evidence type="ECO:0000313" key="11">
    <source>
        <dbReference type="EMBL" id="CAI5437958.1"/>
    </source>
</evidence>
<dbReference type="Gene3D" id="4.10.320.30">
    <property type="match status" value="2"/>
</dbReference>
<name>A0A9P1I5F0_9PELO</name>
<dbReference type="PANTHER" id="PTHR10816:SF15">
    <property type="entry name" value="MYELIN TRANSCRIPTION FACTOR 1-LIKE PROTEIN"/>
    <property type="match status" value="1"/>
</dbReference>
<dbReference type="FunFam" id="4.10.320.30:FF:000001">
    <property type="entry name" value="Myelin transcription factor 1-like, a"/>
    <property type="match status" value="2"/>
</dbReference>
<evidence type="ECO:0000256" key="10">
    <source>
        <dbReference type="SAM" id="MobiDB-lite"/>
    </source>
</evidence>
<feature type="region of interest" description="Disordered" evidence="10">
    <location>
        <begin position="416"/>
        <end position="457"/>
    </location>
</feature>
<feature type="compositionally biased region" description="Polar residues" evidence="10">
    <location>
        <begin position="159"/>
        <end position="197"/>
    </location>
</feature>
<feature type="compositionally biased region" description="Acidic residues" evidence="10">
    <location>
        <begin position="416"/>
        <end position="429"/>
    </location>
</feature>
<dbReference type="AlphaFoldDB" id="A0A9P1I5F0"/>
<dbReference type="Proteomes" id="UP001152747">
    <property type="component" value="Unassembled WGS sequence"/>
</dbReference>
<dbReference type="InterPro" id="IPR036060">
    <property type="entry name" value="Znf_C2H2C_sf"/>
</dbReference>